<keyword evidence="3" id="KW-1185">Reference proteome</keyword>
<evidence type="ECO:0000256" key="1">
    <source>
        <dbReference type="SAM" id="Phobius"/>
    </source>
</evidence>
<feature type="transmembrane region" description="Helical" evidence="1">
    <location>
        <begin position="235"/>
        <end position="255"/>
    </location>
</feature>
<dbReference type="Proteomes" id="UP000318431">
    <property type="component" value="Unassembled WGS sequence"/>
</dbReference>
<dbReference type="EMBL" id="VLLB01000004">
    <property type="protein sequence ID" value="TWI65145.1"/>
    <property type="molecule type" value="Genomic_DNA"/>
</dbReference>
<comment type="caution">
    <text evidence="2">The sequence shown here is derived from an EMBL/GenBank/DDBJ whole genome shotgun (WGS) entry which is preliminary data.</text>
</comment>
<organism evidence="2 3">
    <name type="scientific">Pseudoduganella lurida</name>
    <dbReference type="NCBI Taxonomy" id="1036180"/>
    <lineage>
        <taxon>Bacteria</taxon>
        <taxon>Pseudomonadati</taxon>
        <taxon>Pseudomonadota</taxon>
        <taxon>Betaproteobacteria</taxon>
        <taxon>Burkholderiales</taxon>
        <taxon>Oxalobacteraceae</taxon>
        <taxon>Telluria group</taxon>
        <taxon>Pseudoduganella</taxon>
    </lineage>
</organism>
<dbReference type="RefSeq" id="WP_145649401.1">
    <property type="nucleotide sequence ID" value="NZ_VLLB01000004.1"/>
</dbReference>
<gene>
    <name evidence="2" type="ORF">IP91_02551</name>
</gene>
<reference evidence="2 3" key="1">
    <citation type="journal article" date="2015" name="Stand. Genomic Sci.">
        <title>Genomic Encyclopedia of Bacterial and Archaeal Type Strains, Phase III: the genomes of soil and plant-associated and newly described type strains.</title>
        <authorList>
            <person name="Whitman W.B."/>
            <person name="Woyke T."/>
            <person name="Klenk H.P."/>
            <person name="Zhou Y."/>
            <person name="Lilburn T.G."/>
            <person name="Beck B.J."/>
            <person name="De Vos P."/>
            <person name="Vandamme P."/>
            <person name="Eisen J.A."/>
            <person name="Garrity G."/>
            <person name="Hugenholtz P."/>
            <person name="Kyrpides N.C."/>
        </authorList>
    </citation>
    <scope>NUCLEOTIDE SEQUENCE [LARGE SCALE GENOMIC DNA]</scope>
    <source>
        <strain evidence="2 3">CGMCC 1.10822</strain>
    </source>
</reference>
<feature type="transmembrane region" description="Helical" evidence="1">
    <location>
        <begin position="29"/>
        <end position="47"/>
    </location>
</feature>
<feature type="transmembrane region" description="Helical" evidence="1">
    <location>
        <begin position="196"/>
        <end position="215"/>
    </location>
</feature>
<keyword evidence="1" id="KW-1133">Transmembrane helix</keyword>
<feature type="transmembrane region" description="Helical" evidence="1">
    <location>
        <begin position="491"/>
        <end position="507"/>
    </location>
</feature>
<protein>
    <recommendedName>
        <fullName evidence="4">O-antigen ligase domain-containing protein</fullName>
    </recommendedName>
</protein>
<feature type="transmembrane region" description="Helical" evidence="1">
    <location>
        <begin position="417"/>
        <end position="440"/>
    </location>
</feature>
<evidence type="ECO:0000313" key="3">
    <source>
        <dbReference type="Proteomes" id="UP000318431"/>
    </source>
</evidence>
<name>A0A562R7W2_9BURK</name>
<accession>A0A562R7W2</accession>
<keyword evidence="1" id="KW-0472">Membrane</keyword>
<feature type="transmembrane region" description="Helical" evidence="1">
    <location>
        <begin position="102"/>
        <end position="122"/>
    </location>
</feature>
<sequence>MILANYFSRLRNKQASRGPVQRAIARKRAPAPLIAVFLVIAILIGMVGGLGSLPLVMVIGGGTIATLLFFLVDAYGLLLSLFVMTFLIQGTLLYFLGVKSATWVAVGMSMLFFISILMKLTLGTTRRSDAKPSPFGQSVILFTCLFLLCFAATVVLNRPPPLQIVSGIKSYLPMFSVLLAFYWFRWDDEKIERIWNLMLAIALLQLPIVAYQHFFIATERTFDSIVGTFGGTPGAGGNSAILVLFAITMMTYAMARWNVGLMSAKRTGIIVLISIAVILLGEVKAAFLWVPVALFWVLRKRILRNVFAMVGYLIAIAAFMAATWSVYAALYWGKDADKGNTVSEKFEARGGYFFDTKKIDYRTGEISRGASLAIWAQDPQASVVRRTLGYGPAASKPTGVFGPGTIARRYSPLHIDATVVAVMLWEFGIVGAAAYAGMIISAAWVSHRASKAKNLSPQRMAILETCTPMLVITITTLLYNRALVEEPTAQLLLLFTVASVLQIARFGNLEWKRGRVAARSQKMDSDMLSDLQSKLIT</sequence>
<feature type="transmembrane region" description="Helical" evidence="1">
    <location>
        <begin position="77"/>
        <end position="96"/>
    </location>
</feature>
<proteinExistence type="predicted"/>
<dbReference type="OrthoDB" id="8579677at2"/>
<feature type="transmembrane region" description="Helical" evidence="1">
    <location>
        <begin position="310"/>
        <end position="332"/>
    </location>
</feature>
<evidence type="ECO:0000313" key="2">
    <source>
        <dbReference type="EMBL" id="TWI65145.1"/>
    </source>
</evidence>
<feature type="transmembrane region" description="Helical" evidence="1">
    <location>
        <begin position="53"/>
        <end position="72"/>
    </location>
</feature>
<feature type="transmembrane region" description="Helical" evidence="1">
    <location>
        <begin position="267"/>
        <end position="298"/>
    </location>
</feature>
<dbReference type="AlphaFoldDB" id="A0A562R7W2"/>
<feature type="transmembrane region" description="Helical" evidence="1">
    <location>
        <begin position="134"/>
        <end position="156"/>
    </location>
</feature>
<evidence type="ECO:0008006" key="4">
    <source>
        <dbReference type="Google" id="ProtNLM"/>
    </source>
</evidence>
<keyword evidence="1" id="KW-0812">Transmembrane</keyword>
<feature type="transmembrane region" description="Helical" evidence="1">
    <location>
        <begin position="162"/>
        <end position="184"/>
    </location>
</feature>